<feature type="domain" description="Major facilitator superfamily (MFS) profile" evidence="4">
    <location>
        <begin position="15"/>
        <end position="433"/>
    </location>
</feature>
<dbReference type="CDD" id="cd17352">
    <property type="entry name" value="MFS_MCT_SLC16"/>
    <property type="match status" value="1"/>
</dbReference>
<evidence type="ECO:0000256" key="2">
    <source>
        <dbReference type="SAM" id="MobiDB-lite"/>
    </source>
</evidence>
<dbReference type="InterPro" id="IPR050327">
    <property type="entry name" value="Proton-linked_MCT"/>
</dbReference>
<dbReference type="Proteomes" id="UP001186944">
    <property type="component" value="Unassembled WGS sequence"/>
</dbReference>
<dbReference type="EMBL" id="VSWD01000007">
    <property type="protein sequence ID" value="KAK3097129.1"/>
    <property type="molecule type" value="Genomic_DNA"/>
</dbReference>
<evidence type="ECO:0000313" key="6">
    <source>
        <dbReference type="Proteomes" id="UP001186944"/>
    </source>
</evidence>
<feature type="transmembrane region" description="Helical" evidence="3">
    <location>
        <begin position="378"/>
        <end position="397"/>
    </location>
</feature>
<keyword evidence="3" id="KW-0472">Membrane</keyword>
<feature type="transmembrane region" description="Helical" evidence="3">
    <location>
        <begin position="84"/>
        <end position="102"/>
    </location>
</feature>
<feature type="transmembrane region" description="Helical" evidence="3">
    <location>
        <begin position="409"/>
        <end position="428"/>
    </location>
</feature>
<organism evidence="5 6">
    <name type="scientific">Pinctada imbricata</name>
    <name type="common">Atlantic pearl-oyster</name>
    <name type="synonym">Pinctada martensii</name>
    <dbReference type="NCBI Taxonomy" id="66713"/>
    <lineage>
        <taxon>Eukaryota</taxon>
        <taxon>Metazoa</taxon>
        <taxon>Spiralia</taxon>
        <taxon>Lophotrochozoa</taxon>
        <taxon>Mollusca</taxon>
        <taxon>Bivalvia</taxon>
        <taxon>Autobranchia</taxon>
        <taxon>Pteriomorphia</taxon>
        <taxon>Pterioida</taxon>
        <taxon>Pterioidea</taxon>
        <taxon>Pteriidae</taxon>
        <taxon>Pinctada</taxon>
    </lineage>
</organism>
<dbReference type="InterPro" id="IPR036259">
    <property type="entry name" value="MFS_trans_sf"/>
</dbReference>
<feature type="transmembrane region" description="Helical" evidence="3">
    <location>
        <begin position="286"/>
        <end position="306"/>
    </location>
</feature>
<evidence type="ECO:0000256" key="1">
    <source>
        <dbReference type="ARBA" id="ARBA00004141"/>
    </source>
</evidence>
<feature type="transmembrane region" description="Helical" evidence="3">
    <location>
        <begin position="141"/>
        <end position="164"/>
    </location>
</feature>
<keyword evidence="6" id="KW-1185">Reference proteome</keyword>
<keyword evidence="3" id="KW-1133">Transmembrane helix</keyword>
<dbReference type="PANTHER" id="PTHR11360">
    <property type="entry name" value="MONOCARBOXYLATE TRANSPORTER"/>
    <property type="match status" value="1"/>
</dbReference>
<comment type="subcellular location">
    <subcellularLocation>
        <location evidence="1">Membrane</location>
        <topology evidence="1">Multi-pass membrane protein</topology>
    </subcellularLocation>
</comment>
<feature type="compositionally biased region" description="Basic and acidic residues" evidence="2">
    <location>
        <begin position="436"/>
        <end position="445"/>
    </location>
</feature>
<dbReference type="GO" id="GO:0008028">
    <property type="term" value="F:monocarboxylic acid transmembrane transporter activity"/>
    <property type="evidence" value="ECO:0007669"/>
    <property type="project" value="TreeGrafter"/>
</dbReference>
<feature type="transmembrane region" description="Helical" evidence="3">
    <location>
        <begin position="252"/>
        <end position="274"/>
    </location>
</feature>
<dbReference type="GO" id="GO:0016020">
    <property type="term" value="C:membrane"/>
    <property type="evidence" value="ECO:0007669"/>
    <property type="project" value="UniProtKB-SubCell"/>
</dbReference>
<dbReference type="InterPro" id="IPR020846">
    <property type="entry name" value="MFS_dom"/>
</dbReference>
<evidence type="ECO:0000256" key="3">
    <source>
        <dbReference type="SAM" id="Phobius"/>
    </source>
</evidence>
<dbReference type="Gene3D" id="1.20.1250.20">
    <property type="entry name" value="MFS general substrate transporter like domains"/>
    <property type="match status" value="2"/>
</dbReference>
<dbReference type="PROSITE" id="PS50850">
    <property type="entry name" value="MFS"/>
    <property type="match status" value="1"/>
</dbReference>
<dbReference type="Pfam" id="PF07690">
    <property type="entry name" value="MFS_1"/>
    <property type="match status" value="1"/>
</dbReference>
<name>A0AA88YHQ4_PINIB</name>
<dbReference type="InterPro" id="IPR011701">
    <property type="entry name" value="MFS"/>
</dbReference>
<feature type="transmembrane region" description="Helical" evidence="3">
    <location>
        <begin position="344"/>
        <end position="366"/>
    </location>
</feature>
<evidence type="ECO:0000313" key="5">
    <source>
        <dbReference type="EMBL" id="KAK3097129.1"/>
    </source>
</evidence>
<feature type="transmembrane region" description="Helical" evidence="3">
    <location>
        <begin position="108"/>
        <end position="134"/>
    </location>
</feature>
<proteinExistence type="predicted"/>
<feature type="transmembrane region" description="Helical" evidence="3">
    <location>
        <begin position="318"/>
        <end position="338"/>
    </location>
</feature>
<comment type="caution">
    <text evidence="5">The sequence shown here is derived from an EMBL/GenBank/DDBJ whole genome shotgun (WGS) entry which is preliminary data.</text>
</comment>
<feature type="transmembrane region" description="Helical" evidence="3">
    <location>
        <begin position="12"/>
        <end position="33"/>
    </location>
</feature>
<gene>
    <name evidence="5" type="ORF">FSP39_006637</name>
</gene>
<sequence>MRIRCTKITRWNIYFNYFYTACFLMYSLMMGSIKTFGILYAELLNTFHGGAGNTASIGSTCIFIQSMLGPLANALSMRYSFRKVTFLGGIFMSLGFLISAFTENMQMLYFSYSFLIGLGYGLTYVPCTTILNFYFDKHRALANGIVFAGSGIGGFALPFLYRFLLDNYGLHGAMIVLSGVMLNCCISALLFRQPLELSQKISSNITAKDPDLKQSNHTSSSNSSGLCHKCLSLRNTLKVLFTFRWSLFKRPAFALITLAYALACTGYDSNFYIIPALVERKGFGPGAVALSMSIIGIFEVFARVFFGWFVDRKVLSAHILFFISISISGVSSLCVPFLHNLELMYCYSAIVGIFTGSLHTFLPTILVNTVGLDNLPAALGLLTVFLAVASGIGQPSLGWLTDLTGTWDASNFTVGAILLISAFIVLSVDRCMKNGGDKTEEKETVEIGMNPESPHEKDPMLMNGISKTEEMPV</sequence>
<accession>A0AA88YHQ4</accession>
<protein>
    <recommendedName>
        <fullName evidence="4">Major facilitator superfamily (MFS) profile domain-containing protein</fullName>
    </recommendedName>
</protein>
<dbReference type="PANTHER" id="PTHR11360:SF284">
    <property type="entry name" value="EG:103B4.3 PROTEIN-RELATED"/>
    <property type="match status" value="1"/>
</dbReference>
<feature type="region of interest" description="Disordered" evidence="2">
    <location>
        <begin position="436"/>
        <end position="473"/>
    </location>
</feature>
<keyword evidence="3" id="KW-0812">Transmembrane</keyword>
<evidence type="ECO:0000259" key="4">
    <source>
        <dbReference type="PROSITE" id="PS50850"/>
    </source>
</evidence>
<dbReference type="SUPFAM" id="SSF103473">
    <property type="entry name" value="MFS general substrate transporter"/>
    <property type="match status" value="1"/>
</dbReference>
<feature type="transmembrane region" description="Helical" evidence="3">
    <location>
        <begin position="53"/>
        <end position="72"/>
    </location>
</feature>
<feature type="transmembrane region" description="Helical" evidence="3">
    <location>
        <begin position="170"/>
        <end position="191"/>
    </location>
</feature>
<dbReference type="AlphaFoldDB" id="A0AA88YHQ4"/>
<reference evidence="5" key="1">
    <citation type="submission" date="2019-08" db="EMBL/GenBank/DDBJ databases">
        <title>The improved chromosome-level genome for the pearl oyster Pinctada fucata martensii using PacBio sequencing and Hi-C.</title>
        <authorList>
            <person name="Zheng Z."/>
        </authorList>
    </citation>
    <scope>NUCLEOTIDE SEQUENCE</scope>
    <source>
        <strain evidence="5">ZZ-2019</strain>
        <tissue evidence="5">Adductor muscle</tissue>
    </source>
</reference>